<keyword evidence="2" id="KW-0436">Ligase</keyword>
<sequence>MPPPDLNDAFHDLPDTPLLVGYSGGLDSTVLLHALALLAPGRVRAVHVNHRLQPRADEWAEHCRGECAALGVPLEVRTVRVQPAGQGLEAAARQVRHEALRAGLRPGEVLVLAHHRDDQAETFLLRALRGSGVDGLASMRRWREYGPGWLWRPLLNTPRAAVEAHARTHGLRWVEDPSNAGADFDRNYLRNRVLPLLAARWPDAEAALARSAALCEDASGLLLAQDRSLLRGLEAGAPDRLSRAGLA</sequence>
<dbReference type="SUPFAM" id="SSF52402">
    <property type="entry name" value="Adenine nucleotide alpha hydrolases-like"/>
    <property type="match status" value="1"/>
</dbReference>
<dbReference type="Proteomes" id="UP000030003">
    <property type="component" value="Unassembled WGS sequence"/>
</dbReference>
<comment type="caution">
    <text evidence="8">The sequence shown here is derived from an EMBL/GenBank/DDBJ whole genome shotgun (WGS) entry which is preliminary data.</text>
</comment>
<keyword evidence="4" id="KW-0547">Nucleotide-binding</keyword>
<comment type="catalytic activity">
    <reaction evidence="6">
        <text>cytidine(34) in tRNA(Ile2) + L-lysine + ATP = lysidine(34) in tRNA(Ile2) + AMP + diphosphate + H(+)</text>
        <dbReference type="Rhea" id="RHEA:43744"/>
        <dbReference type="Rhea" id="RHEA-COMP:10625"/>
        <dbReference type="Rhea" id="RHEA-COMP:10670"/>
        <dbReference type="ChEBI" id="CHEBI:15378"/>
        <dbReference type="ChEBI" id="CHEBI:30616"/>
        <dbReference type="ChEBI" id="CHEBI:32551"/>
        <dbReference type="ChEBI" id="CHEBI:33019"/>
        <dbReference type="ChEBI" id="CHEBI:82748"/>
        <dbReference type="ChEBI" id="CHEBI:83665"/>
        <dbReference type="ChEBI" id="CHEBI:456215"/>
        <dbReference type="EC" id="6.3.4.19"/>
    </reaction>
</comment>
<keyword evidence="5" id="KW-0067">ATP-binding</keyword>
<dbReference type="GO" id="GO:0005524">
    <property type="term" value="F:ATP binding"/>
    <property type="evidence" value="ECO:0007669"/>
    <property type="project" value="UniProtKB-KW"/>
</dbReference>
<dbReference type="PANTHER" id="PTHR43033:SF1">
    <property type="entry name" value="TRNA(ILE)-LYSIDINE SYNTHASE-RELATED"/>
    <property type="match status" value="1"/>
</dbReference>
<evidence type="ECO:0000313" key="8">
    <source>
        <dbReference type="EMBL" id="KGO98412.1"/>
    </source>
</evidence>
<dbReference type="PANTHER" id="PTHR43033">
    <property type="entry name" value="TRNA(ILE)-LYSIDINE SYNTHASE-RELATED"/>
    <property type="match status" value="1"/>
</dbReference>
<dbReference type="OrthoDB" id="9807403at2"/>
<proteinExistence type="inferred from homology"/>
<evidence type="ECO:0000256" key="2">
    <source>
        <dbReference type="ARBA" id="ARBA00022598"/>
    </source>
</evidence>
<evidence type="ECO:0000259" key="7">
    <source>
        <dbReference type="Pfam" id="PF01171"/>
    </source>
</evidence>
<evidence type="ECO:0000256" key="5">
    <source>
        <dbReference type="ARBA" id="ARBA00022840"/>
    </source>
</evidence>
<dbReference type="EMBL" id="AVBH01000084">
    <property type="protein sequence ID" value="KGO98412.1"/>
    <property type="molecule type" value="Genomic_DNA"/>
</dbReference>
<dbReference type="Pfam" id="PF01171">
    <property type="entry name" value="ATP_bind_3"/>
    <property type="match status" value="1"/>
</dbReference>
<accession>A0A0A0M8U2</accession>
<evidence type="ECO:0000256" key="4">
    <source>
        <dbReference type="ARBA" id="ARBA00022741"/>
    </source>
</evidence>
<gene>
    <name evidence="8" type="ORF">N791_14320</name>
</gene>
<evidence type="ECO:0000256" key="3">
    <source>
        <dbReference type="ARBA" id="ARBA00022694"/>
    </source>
</evidence>
<feature type="non-terminal residue" evidence="8">
    <location>
        <position position="247"/>
    </location>
</feature>
<evidence type="ECO:0000256" key="1">
    <source>
        <dbReference type="ARBA" id="ARBA00013267"/>
    </source>
</evidence>
<reference evidence="8 9" key="1">
    <citation type="submission" date="2013-08" db="EMBL/GenBank/DDBJ databases">
        <title>Genomic analysis of Lysobacter defluvii.</title>
        <authorList>
            <person name="Wang Q."/>
            <person name="Wang G."/>
        </authorList>
    </citation>
    <scope>NUCLEOTIDE SEQUENCE [LARGE SCALE GENOMIC DNA]</scope>
    <source>
        <strain evidence="8 9">IMMIB APB-9</strain>
    </source>
</reference>
<dbReference type="AlphaFoldDB" id="A0A0A0M8U2"/>
<keyword evidence="3" id="KW-0819">tRNA processing</keyword>
<dbReference type="STRING" id="1385515.GCA_000423325_00592"/>
<organism evidence="8 9">
    <name type="scientific">Lysobacter defluvii IMMIB APB-9 = DSM 18482</name>
    <dbReference type="NCBI Taxonomy" id="1385515"/>
    <lineage>
        <taxon>Bacteria</taxon>
        <taxon>Pseudomonadati</taxon>
        <taxon>Pseudomonadota</taxon>
        <taxon>Gammaproteobacteria</taxon>
        <taxon>Lysobacterales</taxon>
        <taxon>Lysobacteraceae</taxon>
        <taxon>Novilysobacter</taxon>
    </lineage>
</organism>
<dbReference type="GO" id="GO:0008033">
    <property type="term" value="P:tRNA processing"/>
    <property type="evidence" value="ECO:0007669"/>
    <property type="project" value="UniProtKB-KW"/>
</dbReference>
<protein>
    <recommendedName>
        <fullName evidence="1">tRNA(Ile)-lysidine synthetase</fullName>
        <ecNumber evidence="1">6.3.4.19</ecNumber>
    </recommendedName>
</protein>
<dbReference type="NCBIfam" id="TIGR02432">
    <property type="entry name" value="lysidine_TilS_N"/>
    <property type="match status" value="1"/>
</dbReference>
<dbReference type="InterPro" id="IPR011063">
    <property type="entry name" value="TilS/TtcA_N"/>
</dbReference>
<dbReference type="InterPro" id="IPR012795">
    <property type="entry name" value="tRNA_Ile_lys_synt_N"/>
</dbReference>
<dbReference type="GO" id="GO:0032267">
    <property type="term" value="F:tRNA(Ile)-lysidine synthase activity"/>
    <property type="evidence" value="ECO:0007669"/>
    <property type="project" value="UniProtKB-EC"/>
</dbReference>
<evidence type="ECO:0000313" key="9">
    <source>
        <dbReference type="Proteomes" id="UP000030003"/>
    </source>
</evidence>
<dbReference type="InterPro" id="IPR014729">
    <property type="entry name" value="Rossmann-like_a/b/a_fold"/>
</dbReference>
<dbReference type="RefSeq" id="WP_081981010.1">
    <property type="nucleotide sequence ID" value="NZ_AVBH01000084.1"/>
</dbReference>
<evidence type="ECO:0000256" key="6">
    <source>
        <dbReference type="ARBA" id="ARBA00048539"/>
    </source>
</evidence>
<dbReference type="HAMAP" id="MF_01161">
    <property type="entry name" value="tRNA_Ile_lys_synt"/>
    <property type="match status" value="1"/>
</dbReference>
<dbReference type="Gene3D" id="3.40.50.620">
    <property type="entry name" value="HUPs"/>
    <property type="match status" value="1"/>
</dbReference>
<feature type="domain" description="tRNA(Ile)-lysidine/2-thiocytidine synthase N-terminal" evidence="7">
    <location>
        <begin position="18"/>
        <end position="191"/>
    </location>
</feature>
<dbReference type="eggNOG" id="COG0037">
    <property type="taxonomic scope" value="Bacteria"/>
</dbReference>
<name>A0A0A0M8U2_9GAMM</name>
<dbReference type="CDD" id="cd01992">
    <property type="entry name" value="TilS_N"/>
    <property type="match status" value="1"/>
</dbReference>
<dbReference type="EC" id="6.3.4.19" evidence="1"/>
<keyword evidence="9" id="KW-1185">Reference proteome</keyword>
<dbReference type="InterPro" id="IPR012094">
    <property type="entry name" value="tRNA_Ile_lys_synt"/>
</dbReference>